<dbReference type="InterPro" id="IPR013858">
    <property type="entry name" value="Peptidase_M10B_C"/>
</dbReference>
<name>A0A317ECJ4_9PROT</name>
<dbReference type="PRINTS" id="PR00313">
    <property type="entry name" value="CABNDNGRPT"/>
</dbReference>
<proteinExistence type="predicted"/>
<dbReference type="GO" id="GO:0005509">
    <property type="term" value="F:calcium ion binding"/>
    <property type="evidence" value="ECO:0007669"/>
    <property type="project" value="InterPro"/>
</dbReference>
<dbReference type="EMBL" id="QGLE01000003">
    <property type="protein sequence ID" value="PWR24619.1"/>
    <property type="molecule type" value="Genomic_DNA"/>
</dbReference>
<dbReference type="Pfam" id="PF08548">
    <property type="entry name" value="Peptidase_M10_C"/>
    <property type="match status" value="1"/>
</dbReference>
<gene>
    <name evidence="6" type="ORF">DKG74_07380</name>
</gene>
<dbReference type="GO" id="GO:0005615">
    <property type="term" value="C:extracellular space"/>
    <property type="evidence" value="ECO:0007669"/>
    <property type="project" value="InterPro"/>
</dbReference>
<keyword evidence="3" id="KW-0964">Secreted</keyword>
<reference evidence="6 7" key="1">
    <citation type="submission" date="2018-05" db="EMBL/GenBank/DDBJ databases">
        <title>Zavarzinia sp. HR-AS.</title>
        <authorList>
            <person name="Lee Y."/>
            <person name="Jeon C.O."/>
        </authorList>
    </citation>
    <scope>NUCLEOTIDE SEQUENCE [LARGE SCALE GENOMIC DNA]</scope>
    <source>
        <strain evidence="6 7">HR-AS</strain>
    </source>
</reference>
<organism evidence="6 7">
    <name type="scientific">Zavarzinia aquatilis</name>
    <dbReference type="NCBI Taxonomy" id="2211142"/>
    <lineage>
        <taxon>Bacteria</taxon>
        <taxon>Pseudomonadati</taxon>
        <taxon>Pseudomonadota</taxon>
        <taxon>Alphaproteobacteria</taxon>
        <taxon>Rhodospirillales</taxon>
        <taxon>Zavarziniaceae</taxon>
        <taxon>Zavarzinia</taxon>
    </lineage>
</organism>
<dbReference type="InterPro" id="IPR050557">
    <property type="entry name" value="RTX_toxin/Mannuronan_C5-epim"/>
</dbReference>
<dbReference type="Pfam" id="PF00353">
    <property type="entry name" value="HemolysinCabind"/>
    <property type="match status" value="4"/>
</dbReference>
<evidence type="ECO:0000256" key="4">
    <source>
        <dbReference type="ARBA" id="ARBA00022737"/>
    </source>
</evidence>
<dbReference type="InterPro" id="IPR001343">
    <property type="entry name" value="Hemolysn_Ca-bd"/>
</dbReference>
<dbReference type="Gene3D" id="2.150.10.10">
    <property type="entry name" value="Serralysin-like metalloprotease, C-terminal"/>
    <property type="match status" value="4"/>
</dbReference>
<protein>
    <submittedName>
        <fullName evidence="6">Calcium-binding protein</fullName>
    </submittedName>
</protein>
<keyword evidence="4" id="KW-0677">Repeat</keyword>
<dbReference type="Proteomes" id="UP000245461">
    <property type="component" value="Unassembled WGS sequence"/>
</dbReference>
<sequence>MARPGVSYLSDGFDRGDRNMAVKTGDGADNVLSGTADADTIDGLGGDDRLIGRAGDDLLDGGAGRDKLFGGDGSDTLTGGADDDIYVVTDLFDTIVELDGGGTDRVAATVDFTLGDFVERLSFRGSADLDGTGNALDNRIYGNVGANILDGGAGNDVLRGGDGNDTLIGGLGDDRLAGGAGADTMTGGDGNDYYDVDDVGDAVTETAGGGVDTIRTLVGGSLAAEVEIMILAGAAELGASGNDLDNVITGNNAANTIYGGAGDDRLSGRGGLDYLDGQDGADVMIGGTGSDVYVVDDAGDVVIEGAGGGEGDHVLSSISYVLGAEVESLTLTGTADIDATGNARGNSIDGNDGDNRIFALDGTDTIDAGAGDDLIDGGDGGDYMTGGAGADIFVASARSEGGSGADAITDFEVGVDRIDVSSFGFRSLGDIPAISGAADAELQFNDISYLVLIGVDSASLTAADFIFAV</sequence>
<comment type="subcellular location">
    <subcellularLocation>
        <location evidence="2">Secreted</location>
    </subcellularLocation>
</comment>
<dbReference type="InterPro" id="IPR011049">
    <property type="entry name" value="Serralysin-like_metalloprot_C"/>
</dbReference>
<evidence type="ECO:0000259" key="5">
    <source>
        <dbReference type="Pfam" id="PF08548"/>
    </source>
</evidence>
<dbReference type="PANTHER" id="PTHR38340:SF1">
    <property type="entry name" value="S-LAYER PROTEIN"/>
    <property type="match status" value="1"/>
</dbReference>
<dbReference type="PANTHER" id="PTHR38340">
    <property type="entry name" value="S-LAYER PROTEIN"/>
    <property type="match status" value="1"/>
</dbReference>
<accession>A0A317ECJ4</accession>
<evidence type="ECO:0000256" key="1">
    <source>
        <dbReference type="ARBA" id="ARBA00001913"/>
    </source>
</evidence>
<dbReference type="InterPro" id="IPR018511">
    <property type="entry name" value="Hemolysin-typ_Ca-bd_CS"/>
</dbReference>
<keyword evidence="7" id="KW-1185">Reference proteome</keyword>
<evidence type="ECO:0000313" key="7">
    <source>
        <dbReference type="Proteomes" id="UP000245461"/>
    </source>
</evidence>
<dbReference type="PROSITE" id="PS00330">
    <property type="entry name" value="HEMOLYSIN_CALCIUM"/>
    <property type="match status" value="6"/>
</dbReference>
<evidence type="ECO:0000256" key="3">
    <source>
        <dbReference type="ARBA" id="ARBA00022525"/>
    </source>
</evidence>
<dbReference type="SUPFAM" id="SSF51120">
    <property type="entry name" value="beta-Roll"/>
    <property type="match status" value="4"/>
</dbReference>
<dbReference type="AlphaFoldDB" id="A0A317ECJ4"/>
<evidence type="ECO:0000256" key="2">
    <source>
        <dbReference type="ARBA" id="ARBA00004613"/>
    </source>
</evidence>
<dbReference type="OrthoDB" id="7275897at2"/>
<feature type="domain" description="Peptidase M10 serralysin C-terminal" evidence="5">
    <location>
        <begin position="295"/>
        <end position="466"/>
    </location>
</feature>
<comment type="cofactor">
    <cofactor evidence="1">
        <name>Ca(2+)</name>
        <dbReference type="ChEBI" id="CHEBI:29108"/>
    </cofactor>
</comment>
<evidence type="ECO:0000313" key="6">
    <source>
        <dbReference type="EMBL" id="PWR24619.1"/>
    </source>
</evidence>
<comment type="caution">
    <text evidence="6">The sequence shown here is derived from an EMBL/GenBank/DDBJ whole genome shotgun (WGS) entry which is preliminary data.</text>
</comment>